<gene>
    <name evidence="1" type="ORF">B0A50_05243</name>
</gene>
<dbReference type="AlphaFoldDB" id="A0A4U0TY91"/>
<keyword evidence="2" id="KW-1185">Reference proteome</keyword>
<evidence type="ECO:0000313" key="1">
    <source>
        <dbReference type="EMBL" id="TKA27052.1"/>
    </source>
</evidence>
<dbReference type="EMBL" id="NAJL01000025">
    <property type="protein sequence ID" value="TKA27052.1"/>
    <property type="molecule type" value="Genomic_DNA"/>
</dbReference>
<reference evidence="1 2" key="1">
    <citation type="submission" date="2017-03" db="EMBL/GenBank/DDBJ databases">
        <title>Genomes of endolithic fungi from Antarctica.</title>
        <authorList>
            <person name="Coleine C."/>
            <person name="Masonjones S."/>
            <person name="Stajich J.E."/>
        </authorList>
    </citation>
    <scope>NUCLEOTIDE SEQUENCE [LARGE SCALE GENOMIC DNA]</scope>
    <source>
        <strain evidence="1 2">CCFEE 6315</strain>
    </source>
</reference>
<accession>A0A4U0TY91</accession>
<dbReference type="OrthoDB" id="3649689at2759"/>
<evidence type="ECO:0000313" key="2">
    <source>
        <dbReference type="Proteomes" id="UP000308549"/>
    </source>
</evidence>
<dbReference type="Proteomes" id="UP000308549">
    <property type="component" value="Unassembled WGS sequence"/>
</dbReference>
<sequence length="81" mass="9986">MTLPAHAPKYERWTKHELKQCITQRTRKDFTKDRSRKKDYYVRRLRKLDRKARFCFFNLAPELRNLIYQELLTIVKLIDTA</sequence>
<name>A0A4U0TY91_9PEZI</name>
<comment type="caution">
    <text evidence="1">The sequence shown here is derived from an EMBL/GenBank/DDBJ whole genome shotgun (WGS) entry which is preliminary data.</text>
</comment>
<organism evidence="1 2">
    <name type="scientific">Salinomyces thailandicus</name>
    <dbReference type="NCBI Taxonomy" id="706561"/>
    <lineage>
        <taxon>Eukaryota</taxon>
        <taxon>Fungi</taxon>
        <taxon>Dikarya</taxon>
        <taxon>Ascomycota</taxon>
        <taxon>Pezizomycotina</taxon>
        <taxon>Dothideomycetes</taxon>
        <taxon>Dothideomycetidae</taxon>
        <taxon>Mycosphaerellales</taxon>
        <taxon>Teratosphaeriaceae</taxon>
        <taxon>Salinomyces</taxon>
    </lineage>
</organism>
<protein>
    <submittedName>
        <fullName evidence="1">Uncharacterized protein</fullName>
    </submittedName>
</protein>
<proteinExistence type="predicted"/>